<dbReference type="EMBL" id="BMIH01000002">
    <property type="protein sequence ID" value="GGB24376.1"/>
    <property type="molecule type" value="Genomic_DNA"/>
</dbReference>
<keyword evidence="1" id="KW-0732">Signal</keyword>
<reference evidence="3" key="2">
    <citation type="submission" date="2020-09" db="EMBL/GenBank/DDBJ databases">
        <authorList>
            <person name="Sun Q."/>
            <person name="Zhou Y."/>
        </authorList>
    </citation>
    <scope>NUCLEOTIDE SEQUENCE</scope>
    <source>
        <strain evidence="3">CGMCC 1.15330</strain>
    </source>
</reference>
<name>A0A916SYX8_9SPHN</name>
<gene>
    <name evidence="3" type="ORF">GCM10011380_12410</name>
</gene>
<dbReference type="InterPro" id="IPR013424">
    <property type="entry name" value="Ice-binding_C"/>
</dbReference>
<dbReference type="Proteomes" id="UP000623067">
    <property type="component" value="Unassembled WGS sequence"/>
</dbReference>
<protein>
    <recommendedName>
        <fullName evidence="2">Ice-binding protein C-terminal domain-containing protein</fullName>
    </recommendedName>
</protein>
<dbReference type="AlphaFoldDB" id="A0A916SYX8"/>
<accession>A0A916SYX8</accession>
<dbReference type="NCBIfam" id="TIGR02595">
    <property type="entry name" value="PEP_CTERM"/>
    <property type="match status" value="1"/>
</dbReference>
<evidence type="ECO:0000256" key="1">
    <source>
        <dbReference type="SAM" id="SignalP"/>
    </source>
</evidence>
<evidence type="ECO:0000313" key="3">
    <source>
        <dbReference type="EMBL" id="GGB24376.1"/>
    </source>
</evidence>
<dbReference type="RefSeq" id="WP_188657904.1">
    <property type="nucleotide sequence ID" value="NZ_BMIH01000002.1"/>
</dbReference>
<sequence>MTSTKIRAGRMMTLALSLAVPQLANAAVALTGATYSENFNGLTTSTAVVSTNGGLLPNGWQFGETGDNANSSYRAGDGSSNTGDTYSFGAAGSTDRALGSLASGSLESRFGAIFTNQTGSTINALDIAFFNEQWRNGSATVTSATATRYAFSYLVGAANLSSAGSWTTVTSLDLIDQVLTGTPSGGAVDGNTVRAQRTGTIAGLNLLQGQSIGIRWIDLDDSGSDDALAVDDFRMTASFASAVPEPSTWATMFVGLALVAGLIRRRKSRPVLA</sequence>
<organism evidence="3 4">
    <name type="scientific">Sphingomonas metalli</name>
    <dbReference type="NCBI Taxonomy" id="1779358"/>
    <lineage>
        <taxon>Bacteria</taxon>
        <taxon>Pseudomonadati</taxon>
        <taxon>Pseudomonadota</taxon>
        <taxon>Alphaproteobacteria</taxon>
        <taxon>Sphingomonadales</taxon>
        <taxon>Sphingomonadaceae</taxon>
        <taxon>Sphingomonas</taxon>
    </lineage>
</organism>
<dbReference type="NCBIfam" id="NF035944">
    <property type="entry name" value="PEPxxWA-CTERM"/>
    <property type="match status" value="1"/>
</dbReference>
<feature type="signal peptide" evidence="1">
    <location>
        <begin position="1"/>
        <end position="26"/>
    </location>
</feature>
<feature type="domain" description="Ice-binding protein C-terminal" evidence="2">
    <location>
        <begin position="242"/>
        <end position="267"/>
    </location>
</feature>
<keyword evidence="4" id="KW-1185">Reference proteome</keyword>
<proteinExistence type="predicted"/>
<dbReference type="Pfam" id="PF07589">
    <property type="entry name" value="PEP-CTERM"/>
    <property type="match status" value="1"/>
</dbReference>
<comment type="caution">
    <text evidence="3">The sequence shown here is derived from an EMBL/GenBank/DDBJ whole genome shotgun (WGS) entry which is preliminary data.</text>
</comment>
<feature type="chain" id="PRO_5036881076" description="Ice-binding protein C-terminal domain-containing protein" evidence="1">
    <location>
        <begin position="27"/>
        <end position="273"/>
    </location>
</feature>
<evidence type="ECO:0000259" key="2">
    <source>
        <dbReference type="Pfam" id="PF07589"/>
    </source>
</evidence>
<reference evidence="3" key="1">
    <citation type="journal article" date="2014" name="Int. J. Syst. Evol. Microbiol.">
        <title>Complete genome sequence of Corynebacterium casei LMG S-19264T (=DSM 44701T), isolated from a smear-ripened cheese.</title>
        <authorList>
            <consortium name="US DOE Joint Genome Institute (JGI-PGF)"/>
            <person name="Walter F."/>
            <person name="Albersmeier A."/>
            <person name="Kalinowski J."/>
            <person name="Ruckert C."/>
        </authorList>
    </citation>
    <scope>NUCLEOTIDE SEQUENCE</scope>
    <source>
        <strain evidence="3">CGMCC 1.15330</strain>
    </source>
</reference>
<evidence type="ECO:0000313" key="4">
    <source>
        <dbReference type="Proteomes" id="UP000623067"/>
    </source>
</evidence>